<dbReference type="Proteomes" id="UP000823757">
    <property type="component" value="Unassembled WGS sequence"/>
</dbReference>
<reference evidence="1" key="1">
    <citation type="submission" date="2020-10" db="EMBL/GenBank/DDBJ databases">
        <authorList>
            <person name="Gilroy R."/>
        </authorList>
    </citation>
    <scope>NUCLEOTIDE SEQUENCE</scope>
    <source>
        <strain evidence="1">B1-13419</strain>
    </source>
</reference>
<sequence>MKITFIYHSGFAVETGSCVLIFDFWKDPAGVVPALLACRKPVYVFSSHFHEDHFNREIFSWRNAVEETRGADIRYILSKDILRHRRARREEADVWLAKGGHWEDANVRVAAAGSNDSGVSWIVETDGRRLFHAGDLNNWYSRFLTDDFKGGLVRSTETGDMVDPLREEKLYLGELKDILKITDSFDVVMFPVDSRTGNGYTKGARQFISRFRTGLFIPMHFSSGGFASAWRMKEFTDVLSVPFWSISHEGDAITL</sequence>
<dbReference type="EMBL" id="JADIMD010000018">
    <property type="protein sequence ID" value="MBO8473922.1"/>
    <property type="molecule type" value="Genomic_DNA"/>
</dbReference>
<comment type="caution">
    <text evidence="1">The sequence shown here is derived from an EMBL/GenBank/DDBJ whole genome shotgun (WGS) entry which is preliminary data.</text>
</comment>
<dbReference type="PANTHER" id="PTHR42967:SF1">
    <property type="entry name" value="MBL FOLD METALLO-HYDROLASE"/>
    <property type="match status" value="1"/>
</dbReference>
<organism evidence="1 2">
    <name type="scientific">Candidatus Cryptobacteroides faecigallinarum</name>
    <dbReference type="NCBI Taxonomy" id="2840763"/>
    <lineage>
        <taxon>Bacteria</taxon>
        <taxon>Pseudomonadati</taxon>
        <taxon>Bacteroidota</taxon>
        <taxon>Bacteroidia</taxon>
        <taxon>Bacteroidales</taxon>
        <taxon>Candidatus Cryptobacteroides</taxon>
    </lineage>
</organism>
<gene>
    <name evidence="1" type="ORF">IAB91_01340</name>
</gene>
<dbReference type="InterPro" id="IPR036866">
    <property type="entry name" value="RibonucZ/Hydroxyglut_hydro"/>
</dbReference>
<evidence type="ECO:0000313" key="2">
    <source>
        <dbReference type="Proteomes" id="UP000823757"/>
    </source>
</evidence>
<accession>A0A9D9IK28</accession>
<dbReference type="AlphaFoldDB" id="A0A9D9IK28"/>
<proteinExistence type="predicted"/>
<dbReference type="Gene3D" id="3.60.15.10">
    <property type="entry name" value="Ribonuclease Z/Hydroxyacylglutathione hydrolase-like"/>
    <property type="match status" value="1"/>
</dbReference>
<evidence type="ECO:0000313" key="1">
    <source>
        <dbReference type="EMBL" id="MBO8473922.1"/>
    </source>
</evidence>
<dbReference type="SUPFAM" id="SSF56281">
    <property type="entry name" value="Metallo-hydrolase/oxidoreductase"/>
    <property type="match status" value="1"/>
</dbReference>
<name>A0A9D9IK28_9BACT</name>
<dbReference type="PANTHER" id="PTHR42967">
    <property type="entry name" value="METAL DEPENDENT HYDROLASE"/>
    <property type="match status" value="1"/>
</dbReference>
<reference evidence="1" key="2">
    <citation type="journal article" date="2021" name="PeerJ">
        <title>Extensive microbial diversity within the chicken gut microbiome revealed by metagenomics and culture.</title>
        <authorList>
            <person name="Gilroy R."/>
            <person name="Ravi A."/>
            <person name="Getino M."/>
            <person name="Pursley I."/>
            <person name="Horton D.L."/>
            <person name="Alikhan N.F."/>
            <person name="Baker D."/>
            <person name="Gharbi K."/>
            <person name="Hall N."/>
            <person name="Watson M."/>
            <person name="Adriaenssens E.M."/>
            <person name="Foster-Nyarko E."/>
            <person name="Jarju S."/>
            <person name="Secka A."/>
            <person name="Antonio M."/>
            <person name="Oren A."/>
            <person name="Chaudhuri R.R."/>
            <person name="La Ragione R."/>
            <person name="Hildebrand F."/>
            <person name="Pallen M.J."/>
        </authorList>
    </citation>
    <scope>NUCLEOTIDE SEQUENCE</scope>
    <source>
        <strain evidence="1">B1-13419</strain>
    </source>
</reference>
<protein>
    <submittedName>
        <fullName evidence="1">MBL fold metallo-hydrolase</fullName>
    </submittedName>
</protein>